<dbReference type="PROSITE" id="PS50172">
    <property type="entry name" value="BRCT"/>
    <property type="match status" value="2"/>
</dbReference>
<dbReference type="SUPFAM" id="SSF50249">
    <property type="entry name" value="Nucleic acid-binding proteins"/>
    <property type="match status" value="1"/>
</dbReference>
<evidence type="ECO:0000313" key="21">
    <source>
        <dbReference type="Proteomes" id="UP001164286"/>
    </source>
</evidence>
<dbReference type="Gene3D" id="2.40.50.140">
    <property type="entry name" value="Nucleic acid-binding proteins"/>
    <property type="match status" value="1"/>
</dbReference>
<dbReference type="Pfam" id="PF04675">
    <property type="entry name" value="DNA_ligase_A_N"/>
    <property type="match status" value="1"/>
</dbReference>
<protein>
    <recommendedName>
        <fullName evidence="15">DNA ligase</fullName>
        <ecNumber evidence="15">6.5.1.1</ecNumber>
    </recommendedName>
</protein>
<feature type="compositionally biased region" description="Acidic residues" evidence="17">
    <location>
        <begin position="833"/>
        <end position="859"/>
    </location>
</feature>
<dbReference type="PANTHER" id="PTHR45997:SF1">
    <property type="entry name" value="DNA LIGASE 4"/>
    <property type="match status" value="1"/>
</dbReference>
<comment type="catalytic activity">
    <reaction evidence="14 15">
        <text>ATP + (deoxyribonucleotide)n-3'-hydroxyl + 5'-phospho-(deoxyribonucleotide)m = (deoxyribonucleotide)n+m + AMP + diphosphate.</text>
        <dbReference type="EC" id="6.5.1.1"/>
    </reaction>
</comment>
<feature type="compositionally biased region" description="Basic and acidic residues" evidence="17">
    <location>
        <begin position="823"/>
        <end position="832"/>
    </location>
</feature>
<comment type="subcellular location">
    <subcellularLocation>
        <location evidence="2">Nucleus</location>
    </subcellularLocation>
</comment>
<evidence type="ECO:0000256" key="10">
    <source>
        <dbReference type="ARBA" id="ARBA00022842"/>
    </source>
</evidence>
<sequence>MPGGWHRGNRAPAHPEAAAEGEGESSQAAPSPVVSTLERPRECINRYSTPPFQLLCTMMDRLRSEEVSKRKETLKRFFDLWRARVGNDLYPLIRLLLPDRDRERPVYNLKEAMLAKCYIEVLGLDRHSATATRLIKWKQPVEGETQSNASGDFANLCKQEIEKRSTVQGGQLTVDAVNSLLDQLAGGRMKQSEYVPILRKINQQCTAQEQEWILRIILKDLRISIREKGVLAVFHPDAADLFNVCSDLKRVCWTLYKPELRLAKDETSIELFRSFLPQLCYRSPSSSHDGIAKLVNNPRDGFLMEEKLDGERMQLHMRGNGAQWYYCSRKAKDYTYMYGAHPGEGSLTQHISSAFSDGVRNIILDGEMLVWDPVLEKYLAFGTLKTAALDRGGDENSPRPCFKIFDILFLNDKCLTNTRLSERKRTLQDKRIFPDLEAYKGRLEFAEESIGRTGKDIRAMMERILEIRGEGLVVKRLDSVYETNSRGASWVKVKPEYSDQMGENLDLMVLGGWWGKGGRTGKVSSLLCGLRVQQEDDGDMEFPEFTSFLKIGSGMSYEDYEWIMKKHRVHMKTFDRKNPPKWLKLGPTGLDDKPDYDRSFVVEVKGSEIVPTDGNFGIGYTMRFPRCRFIYWDKASRDHPTGDDTQDRDMWNCLSADEFLALLNGPTKRYRDDQTGSSRRKKRKVIPRKKVQLMEGIKGQKLSKEDISSHIFTDMTFYIPRGSAKYKKPDLEAMVHQHGGDFTQAQLSDLTAYVISPDNKNPLVKAQIRKGVSIIKPEWILESIKRQKPLPLLKELLVHASESTQDGRYYSKTLAEYDQTSLVRDRGGKDGAADDDDGMEEEGAEPEEEYAEEFEDGDEAAGPAPPDPTIRSHRDTKDKTEAQQKLEAEWGLYREGSSDSASQTTKGDREEESDTDDELDWNPEIQIFTHLTFYIDSAANAKKNGLAPSDPPAEAIERLAAAEKLLRENGGDITTSIADPKLTHIITDDEDSDRYAELVRKTGEPKRKHIVLPSWVDECIEEETLMNEDGGFRSTWRMEGSKLIMQLISPSRLSHTMNRTIRQGCIYAFWDNRAVRIAFPSAQFRSQLLLHSPCYSKTSRYISSNSQYTFYPRLHCTIVPTRPRPPFPARHSTRRGTFWWAAETGAGHRL</sequence>
<evidence type="ECO:0000256" key="5">
    <source>
        <dbReference type="ARBA" id="ARBA00022723"/>
    </source>
</evidence>
<dbReference type="GO" id="GO:0005524">
    <property type="term" value="F:ATP binding"/>
    <property type="evidence" value="ECO:0007669"/>
    <property type="project" value="UniProtKB-KW"/>
</dbReference>
<evidence type="ECO:0000256" key="16">
    <source>
        <dbReference type="RuleBase" id="RU004196"/>
    </source>
</evidence>
<keyword evidence="8 15" id="KW-0227">DNA damage</keyword>
<dbReference type="InterPro" id="IPR012340">
    <property type="entry name" value="NA-bd_OB-fold"/>
</dbReference>
<keyword evidence="6" id="KW-0677">Repeat</keyword>
<evidence type="ECO:0000256" key="14">
    <source>
        <dbReference type="ARBA" id="ARBA00034003"/>
    </source>
</evidence>
<dbReference type="RefSeq" id="XP_052945508.1">
    <property type="nucleotide sequence ID" value="XM_053087218.1"/>
</dbReference>
<dbReference type="Gene3D" id="3.40.50.10190">
    <property type="entry name" value="BRCT domain"/>
    <property type="match status" value="2"/>
</dbReference>
<feature type="region of interest" description="Disordered" evidence="17">
    <location>
        <begin position="1"/>
        <end position="37"/>
    </location>
</feature>
<evidence type="ECO:0000256" key="3">
    <source>
        <dbReference type="ARBA" id="ARBA00007572"/>
    </source>
</evidence>
<evidence type="ECO:0000313" key="20">
    <source>
        <dbReference type="EMBL" id="KAI9635731.1"/>
    </source>
</evidence>
<keyword evidence="9 15" id="KW-0067">ATP-binding</keyword>
<dbReference type="SMART" id="SM00292">
    <property type="entry name" value="BRCT"/>
    <property type="match status" value="2"/>
</dbReference>
<evidence type="ECO:0000256" key="7">
    <source>
        <dbReference type="ARBA" id="ARBA00022741"/>
    </source>
</evidence>
<keyword evidence="7 15" id="KW-0547">Nucleotide-binding</keyword>
<evidence type="ECO:0000256" key="6">
    <source>
        <dbReference type="ARBA" id="ARBA00022737"/>
    </source>
</evidence>
<evidence type="ECO:0000259" key="19">
    <source>
        <dbReference type="PROSITE" id="PS50172"/>
    </source>
</evidence>
<evidence type="ECO:0000256" key="9">
    <source>
        <dbReference type="ARBA" id="ARBA00022840"/>
    </source>
</evidence>
<keyword evidence="4 15" id="KW-0436">Ligase</keyword>
<dbReference type="EMBL" id="JAKWFO010000005">
    <property type="protein sequence ID" value="KAI9635731.1"/>
    <property type="molecule type" value="Genomic_DNA"/>
</dbReference>
<dbReference type="CDD" id="cd18435">
    <property type="entry name" value="BRCT_BRC1_like_rpt1"/>
    <property type="match status" value="1"/>
</dbReference>
<dbReference type="Pfam" id="PF16589">
    <property type="entry name" value="BRCT_2"/>
    <property type="match status" value="2"/>
</dbReference>
<evidence type="ECO:0000256" key="13">
    <source>
        <dbReference type="ARBA" id="ARBA00023242"/>
    </source>
</evidence>
<organism evidence="20 21">
    <name type="scientific">Dioszegia hungarica</name>
    <dbReference type="NCBI Taxonomy" id="4972"/>
    <lineage>
        <taxon>Eukaryota</taxon>
        <taxon>Fungi</taxon>
        <taxon>Dikarya</taxon>
        <taxon>Basidiomycota</taxon>
        <taxon>Agaricomycotina</taxon>
        <taxon>Tremellomycetes</taxon>
        <taxon>Tremellales</taxon>
        <taxon>Bulleribasidiaceae</taxon>
        <taxon>Dioszegia</taxon>
    </lineage>
</organism>
<dbReference type="CDD" id="cd07968">
    <property type="entry name" value="OBF_DNA_ligase_IV"/>
    <property type="match status" value="1"/>
</dbReference>
<keyword evidence="11 15" id="KW-0233">DNA recombination</keyword>
<dbReference type="InterPro" id="IPR000977">
    <property type="entry name" value="DNA_ligase_ATP-dep"/>
</dbReference>
<dbReference type="InterPro" id="IPR036599">
    <property type="entry name" value="DNA_ligase_N_sf"/>
</dbReference>
<dbReference type="EC" id="6.5.1.1" evidence="15"/>
<dbReference type="GO" id="GO:0003910">
    <property type="term" value="F:DNA ligase (ATP) activity"/>
    <property type="evidence" value="ECO:0007669"/>
    <property type="project" value="UniProtKB-EC"/>
</dbReference>
<evidence type="ECO:0000256" key="8">
    <source>
        <dbReference type="ARBA" id="ARBA00022763"/>
    </source>
</evidence>
<dbReference type="GO" id="GO:0006303">
    <property type="term" value="P:double-strand break repair via nonhomologous end joining"/>
    <property type="evidence" value="ECO:0007669"/>
    <property type="project" value="TreeGrafter"/>
</dbReference>
<dbReference type="SUPFAM" id="SSF117018">
    <property type="entry name" value="ATP-dependent DNA ligase DNA-binding domain"/>
    <property type="match status" value="1"/>
</dbReference>
<dbReference type="SUPFAM" id="SSF56091">
    <property type="entry name" value="DNA ligase/mRNA capping enzyme, catalytic domain"/>
    <property type="match status" value="1"/>
</dbReference>
<dbReference type="InterPro" id="IPR012310">
    <property type="entry name" value="DNA_ligase_ATP-dep_cent"/>
</dbReference>
<dbReference type="InterPro" id="IPR044125">
    <property type="entry name" value="Adenylation_DNA_ligase_IV"/>
</dbReference>
<evidence type="ECO:0000256" key="11">
    <source>
        <dbReference type="ARBA" id="ARBA00023172"/>
    </source>
</evidence>
<keyword evidence="10" id="KW-0460">Magnesium</keyword>
<feature type="compositionally biased region" description="Basic and acidic residues" evidence="17">
    <location>
        <begin position="870"/>
        <end position="888"/>
    </location>
</feature>
<dbReference type="SUPFAM" id="SSF52113">
    <property type="entry name" value="BRCT domain"/>
    <property type="match status" value="2"/>
</dbReference>
<evidence type="ECO:0000256" key="2">
    <source>
        <dbReference type="ARBA" id="ARBA00004123"/>
    </source>
</evidence>
<feature type="compositionally biased region" description="Low complexity" evidence="17">
    <location>
        <begin position="11"/>
        <end position="31"/>
    </location>
</feature>
<dbReference type="InterPro" id="IPR012308">
    <property type="entry name" value="DNA_ligase_ATP-dep_N"/>
</dbReference>
<feature type="compositionally biased region" description="Acidic residues" evidence="17">
    <location>
        <begin position="910"/>
        <end position="921"/>
    </location>
</feature>
<dbReference type="PROSITE" id="PS50160">
    <property type="entry name" value="DNA_LIGASE_A3"/>
    <property type="match status" value="1"/>
</dbReference>
<dbReference type="PROSITE" id="PS00333">
    <property type="entry name" value="DNA_LIGASE_A2"/>
    <property type="match status" value="1"/>
</dbReference>
<dbReference type="GO" id="GO:0032807">
    <property type="term" value="C:DNA ligase IV complex"/>
    <property type="evidence" value="ECO:0007669"/>
    <property type="project" value="TreeGrafter"/>
</dbReference>
<dbReference type="Proteomes" id="UP001164286">
    <property type="component" value="Unassembled WGS sequence"/>
</dbReference>
<dbReference type="PANTHER" id="PTHR45997">
    <property type="entry name" value="DNA LIGASE 4"/>
    <property type="match status" value="1"/>
</dbReference>
<name>A0AA38LVS8_9TREE</name>
<dbReference type="InterPro" id="IPR016059">
    <property type="entry name" value="DNA_ligase_ATP-dep_CS"/>
</dbReference>
<dbReference type="GO" id="GO:0003677">
    <property type="term" value="F:DNA binding"/>
    <property type="evidence" value="ECO:0007669"/>
    <property type="project" value="InterPro"/>
</dbReference>
<dbReference type="GO" id="GO:0006297">
    <property type="term" value="P:nucleotide-excision repair, DNA gap filling"/>
    <property type="evidence" value="ECO:0007669"/>
    <property type="project" value="TreeGrafter"/>
</dbReference>
<feature type="domain" description="ATP-dependent DNA ligase family profile" evidence="18">
    <location>
        <begin position="393"/>
        <end position="532"/>
    </location>
</feature>
<comment type="caution">
    <text evidence="20">The sequence shown here is derived from an EMBL/GenBank/DDBJ whole genome shotgun (WGS) entry which is preliminary data.</text>
</comment>
<gene>
    <name evidence="20" type="ORF">MKK02DRAFT_26561</name>
</gene>
<reference evidence="20" key="1">
    <citation type="journal article" date="2022" name="G3 (Bethesda)">
        <title>High quality genome of the basidiomycete yeast Dioszegia hungarica PDD-24b-2 isolated from cloud water.</title>
        <authorList>
            <person name="Jarrige D."/>
            <person name="Haridas S."/>
            <person name="Bleykasten-Grosshans C."/>
            <person name="Joly M."/>
            <person name="Nadalig T."/>
            <person name="Sancelme M."/>
            <person name="Vuilleumier S."/>
            <person name="Grigoriev I.V."/>
            <person name="Amato P."/>
            <person name="Bringel F."/>
        </authorList>
    </citation>
    <scope>NUCLEOTIDE SEQUENCE</scope>
    <source>
        <strain evidence="20">PDD-24b-2</strain>
    </source>
</reference>
<dbReference type="Pfam" id="PF01068">
    <property type="entry name" value="DNA_ligase_A_M"/>
    <property type="match status" value="1"/>
</dbReference>
<evidence type="ECO:0000259" key="18">
    <source>
        <dbReference type="PROSITE" id="PS50160"/>
    </source>
</evidence>
<evidence type="ECO:0000256" key="12">
    <source>
        <dbReference type="ARBA" id="ARBA00023204"/>
    </source>
</evidence>
<keyword evidence="21" id="KW-1185">Reference proteome</keyword>
<dbReference type="GO" id="GO:0006310">
    <property type="term" value="P:DNA recombination"/>
    <property type="evidence" value="ECO:0007669"/>
    <property type="project" value="UniProtKB-KW"/>
</dbReference>
<proteinExistence type="inferred from homology"/>
<comment type="cofactor">
    <cofactor evidence="1">
        <name>Mg(2+)</name>
        <dbReference type="ChEBI" id="CHEBI:18420"/>
    </cofactor>
</comment>
<evidence type="ECO:0000256" key="4">
    <source>
        <dbReference type="ARBA" id="ARBA00022598"/>
    </source>
</evidence>
<keyword evidence="5" id="KW-0479">Metal-binding</keyword>
<feature type="domain" description="BRCT" evidence="19">
    <location>
        <begin position="707"/>
        <end position="797"/>
    </location>
</feature>
<dbReference type="InterPro" id="IPR029710">
    <property type="entry name" value="LIG4"/>
</dbReference>
<dbReference type="GO" id="GO:0071897">
    <property type="term" value="P:DNA biosynthetic process"/>
    <property type="evidence" value="ECO:0007669"/>
    <property type="project" value="InterPro"/>
</dbReference>
<dbReference type="InterPro" id="IPR036420">
    <property type="entry name" value="BRCT_dom_sf"/>
</dbReference>
<dbReference type="Gene3D" id="3.30.470.30">
    <property type="entry name" value="DNA ligase/mRNA capping enzyme"/>
    <property type="match status" value="1"/>
</dbReference>
<dbReference type="NCBIfam" id="TIGR00574">
    <property type="entry name" value="dnl1"/>
    <property type="match status" value="1"/>
</dbReference>
<dbReference type="Gene3D" id="1.10.3260.10">
    <property type="entry name" value="DNA ligase, ATP-dependent, N-terminal domain"/>
    <property type="match status" value="1"/>
</dbReference>
<keyword evidence="13" id="KW-0539">Nucleus</keyword>
<dbReference type="GO" id="GO:0046872">
    <property type="term" value="F:metal ion binding"/>
    <property type="evidence" value="ECO:0007669"/>
    <property type="project" value="UniProtKB-KW"/>
</dbReference>
<dbReference type="PROSITE" id="PS00697">
    <property type="entry name" value="DNA_LIGASE_A1"/>
    <property type="match status" value="1"/>
</dbReference>
<accession>A0AA38LVS8</accession>
<evidence type="ECO:0000256" key="15">
    <source>
        <dbReference type="RuleBase" id="RU000617"/>
    </source>
</evidence>
<dbReference type="CDD" id="cd07903">
    <property type="entry name" value="Adenylation_DNA_ligase_IV"/>
    <property type="match status" value="1"/>
</dbReference>
<feature type="domain" description="BRCT" evidence="19">
    <location>
        <begin position="923"/>
        <end position="1029"/>
    </location>
</feature>
<feature type="region of interest" description="Disordered" evidence="17">
    <location>
        <begin position="821"/>
        <end position="922"/>
    </location>
</feature>
<comment type="similarity">
    <text evidence="3 16">Belongs to the ATP-dependent DNA ligase family.</text>
</comment>
<keyword evidence="12 15" id="KW-0234">DNA repair</keyword>
<evidence type="ECO:0000256" key="1">
    <source>
        <dbReference type="ARBA" id="ARBA00001946"/>
    </source>
</evidence>
<evidence type="ECO:0000256" key="17">
    <source>
        <dbReference type="SAM" id="MobiDB-lite"/>
    </source>
</evidence>
<dbReference type="AlphaFoldDB" id="A0AA38LVS8"/>
<dbReference type="GeneID" id="77726419"/>
<dbReference type="InterPro" id="IPR001357">
    <property type="entry name" value="BRCT_dom"/>
</dbReference>